<dbReference type="InterPro" id="IPR003661">
    <property type="entry name" value="HisK_dim/P_dom"/>
</dbReference>
<dbReference type="InterPro" id="IPR003607">
    <property type="entry name" value="HD/PDEase_dom"/>
</dbReference>
<dbReference type="Pfam" id="PF02518">
    <property type="entry name" value="HATPase_c"/>
    <property type="match status" value="1"/>
</dbReference>
<reference evidence="9 10" key="1">
    <citation type="journal article" date="2019" name="Nat. Microbiol.">
        <title>Mediterranean grassland soil C-N compound turnover is dependent on rainfall and depth, and is mediated by genomically divergent microorganisms.</title>
        <authorList>
            <person name="Diamond S."/>
            <person name="Andeer P.F."/>
            <person name="Li Z."/>
            <person name="Crits-Christoph A."/>
            <person name="Burstein D."/>
            <person name="Anantharaman K."/>
            <person name="Lane K.R."/>
            <person name="Thomas B.C."/>
            <person name="Pan C."/>
            <person name="Northen T.R."/>
            <person name="Banfield J.F."/>
        </authorList>
    </citation>
    <scope>NUCLEOTIDE SEQUENCE [LARGE SCALE GENOMIC DNA]</scope>
    <source>
        <strain evidence="9">WS_9</strain>
    </source>
</reference>
<keyword evidence="4" id="KW-0808">Transferase</keyword>
<dbReference type="SUPFAM" id="SSF55781">
    <property type="entry name" value="GAF domain-like"/>
    <property type="match status" value="2"/>
</dbReference>
<evidence type="ECO:0000259" key="7">
    <source>
        <dbReference type="PROSITE" id="PS50109"/>
    </source>
</evidence>
<dbReference type="SUPFAM" id="SSF47384">
    <property type="entry name" value="Homodimeric domain of signal transducing histidine kinase"/>
    <property type="match status" value="1"/>
</dbReference>
<dbReference type="InterPro" id="IPR037522">
    <property type="entry name" value="HD_GYP_dom"/>
</dbReference>
<dbReference type="PROSITE" id="PS51832">
    <property type="entry name" value="HD_GYP"/>
    <property type="match status" value="1"/>
</dbReference>
<dbReference type="InterPro" id="IPR004358">
    <property type="entry name" value="Sig_transdc_His_kin-like_C"/>
</dbReference>
<evidence type="ECO:0000256" key="4">
    <source>
        <dbReference type="ARBA" id="ARBA00022679"/>
    </source>
</evidence>
<feature type="domain" description="Histidine kinase" evidence="7">
    <location>
        <begin position="278"/>
        <end position="497"/>
    </location>
</feature>
<dbReference type="Gene3D" id="1.10.3210.10">
    <property type="entry name" value="Hypothetical protein af1432"/>
    <property type="match status" value="1"/>
</dbReference>
<name>A0A538TU91_UNCEI</name>
<dbReference type="Proteomes" id="UP000317691">
    <property type="component" value="Unassembled WGS sequence"/>
</dbReference>
<evidence type="ECO:0000256" key="3">
    <source>
        <dbReference type="ARBA" id="ARBA00022553"/>
    </source>
</evidence>
<dbReference type="Pfam" id="PF13487">
    <property type="entry name" value="HD_5"/>
    <property type="match status" value="1"/>
</dbReference>
<dbReference type="SMART" id="SM00065">
    <property type="entry name" value="GAF"/>
    <property type="match status" value="2"/>
</dbReference>
<dbReference type="EC" id="2.7.13.3" evidence="2"/>
<feature type="domain" description="HD-GYP" evidence="8">
    <location>
        <begin position="661"/>
        <end position="856"/>
    </location>
</feature>
<dbReference type="CDD" id="cd00082">
    <property type="entry name" value="HisKA"/>
    <property type="match status" value="1"/>
</dbReference>
<dbReference type="GO" id="GO:0000155">
    <property type="term" value="F:phosphorelay sensor kinase activity"/>
    <property type="evidence" value="ECO:0007669"/>
    <property type="project" value="InterPro"/>
</dbReference>
<dbReference type="InterPro" id="IPR003018">
    <property type="entry name" value="GAF"/>
</dbReference>
<evidence type="ECO:0000259" key="8">
    <source>
        <dbReference type="PROSITE" id="PS51832"/>
    </source>
</evidence>
<accession>A0A538TU91</accession>
<evidence type="ECO:0000313" key="9">
    <source>
        <dbReference type="EMBL" id="TMQ67194.1"/>
    </source>
</evidence>
<dbReference type="Gene3D" id="3.30.450.40">
    <property type="match status" value="2"/>
</dbReference>
<dbReference type="Pfam" id="PF01590">
    <property type="entry name" value="GAF"/>
    <property type="match status" value="1"/>
</dbReference>
<evidence type="ECO:0000256" key="6">
    <source>
        <dbReference type="ARBA" id="ARBA00023012"/>
    </source>
</evidence>
<dbReference type="InterPro" id="IPR050736">
    <property type="entry name" value="Sensor_HK_Regulatory"/>
</dbReference>
<dbReference type="SMART" id="SM00388">
    <property type="entry name" value="HisKA"/>
    <property type="match status" value="1"/>
</dbReference>
<dbReference type="PANTHER" id="PTHR43711">
    <property type="entry name" value="TWO-COMPONENT HISTIDINE KINASE"/>
    <property type="match status" value="1"/>
</dbReference>
<dbReference type="InterPro" id="IPR005467">
    <property type="entry name" value="His_kinase_dom"/>
</dbReference>
<proteinExistence type="predicted"/>
<organism evidence="9 10">
    <name type="scientific">Eiseniibacteriota bacterium</name>
    <dbReference type="NCBI Taxonomy" id="2212470"/>
    <lineage>
        <taxon>Bacteria</taxon>
        <taxon>Candidatus Eiseniibacteriota</taxon>
    </lineage>
</organism>
<evidence type="ECO:0000256" key="2">
    <source>
        <dbReference type="ARBA" id="ARBA00012438"/>
    </source>
</evidence>
<dbReference type="Gene3D" id="3.30.565.10">
    <property type="entry name" value="Histidine kinase-like ATPase, C-terminal domain"/>
    <property type="match status" value="1"/>
</dbReference>
<dbReference type="SUPFAM" id="SSF109604">
    <property type="entry name" value="HD-domain/PDEase-like"/>
    <property type="match status" value="1"/>
</dbReference>
<dbReference type="PROSITE" id="PS50109">
    <property type="entry name" value="HIS_KIN"/>
    <property type="match status" value="1"/>
</dbReference>
<dbReference type="InterPro" id="IPR036097">
    <property type="entry name" value="HisK_dim/P_sf"/>
</dbReference>
<evidence type="ECO:0000313" key="10">
    <source>
        <dbReference type="Proteomes" id="UP000317691"/>
    </source>
</evidence>
<dbReference type="InterPro" id="IPR029016">
    <property type="entry name" value="GAF-like_dom_sf"/>
</dbReference>
<keyword evidence="6" id="KW-0902">Two-component regulatory system</keyword>
<gene>
    <name evidence="9" type="ORF">E6K79_00730</name>
</gene>
<dbReference type="FunFam" id="3.30.565.10:FF:000006">
    <property type="entry name" value="Sensor histidine kinase WalK"/>
    <property type="match status" value="1"/>
</dbReference>
<dbReference type="SUPFAM" id="SSF55874">
    <property type="entry name" value="ATPase domain of HSP90 chaperone/DNA topoisomerase II/histidine kinase"/>
    <property type="match status" value="1"/>
</dbReference>
<dbReference type="AlphaFoldDB" id="A0A538TU91"/>
<comment type="catalytic activity">
    <reaction evidence="1">
        <text>ATP + protein L-histidine = ADP + protein N-phospho-L-histidine.</text>
        <dbReference type="EC" id="2.7.13.3"/>
    </reaction>
</comment>
<keyword evidence="5" id="KW-0418">Kinase</keyword>
<dbReference type="InterPro" id="IPR036890">
    <property type="entry name" value="HATPase_C_sf"/>
</dbReference>
<dbReference type="InterPro" id="IPR003594">
    <property type="entry name" value="HATPase_dom"/>
</dbReference>
<evidence type="ECO:0000256" key="1">
    <source>
        <dbReference type="ARBA" id="ARBA00000085"/>
    </source>
</evidence>
<dbReference type="Pfam" id="PF00512">
    <property type="entry name" value="HisKA"/>
    <property type="match status" value="1"/>
</dbReference>
<keyword evidence="3" id="KW-0597">Phosphoprotein</keyword>
<dbReference type="CDD" id="cd00077">
    <property type="entry name" value="HDc"/>
    <property type="match status" value="1"/>
</dbReference>
<dbReference type="SMART" id="SM00387">
    <property type="entry name" value="HATPase_c"/>
    <property type="match status" value="1"/>
</dbReference>
<comment type="caution">
    <text evidence="9">The sequence shown here is derived from an EMBL/GenBank/DDBJ whole genome shotgun (WGS) entry which is preliminary data.</text>
</comment>
<dbReference type="CDD" id="cd16922">
    <property type="entry name" value="HATPase_EvgS-ArcB-TorS-like"/>
    <property type="match status" value="1"/>
</dbReference>
<dbReference type="PANTHER" id="PTHR43711:SF31">
    <property type="entry name" value="HISTIDINE KINASE"/>
    <property type="match status" value="1"/>
</dbReference>
<protein>
    <recommendedName>
        <fullName evidence="2">histidine kinase</fullName>
        <ecNumber evidence="2">2.7.13.3</ecNumber>
    </recommendedName>
</protein>
<sequence length="859" mass="95247">MTLSVELTWALAASALLMAEQARHRRTLSHEVRALRATHDVVFQRNEQLTQATDEMGRLYRNQLMTSRKQAARLKKVLEIATSINSDLALDKVLHEIVHAVSDAVGFRIVLLRVLDDRTGAFDARAFAGLSRDAIEKLEQYDVPREEFESWLRDEFRISRSYFISHKAKFWSKDDASGYTPDLGERKEGEWHQDDVLFVPLYTKDGSPLGYLSVDDPVDRRIPTRDVVETIEILAAHAVVALQNASLYERLGASMRQLESATERAEELNRLKSSFMSIVSHELLTPLTKIRAYVEPLLENVGTANTKMQRDFLGVIDEESTKLKQLIESILELSQLESGRLRMHREPLNLVDLIGEVTGALRPMADSKGISLHSEPGSPELIAEADRDLLRRVLVHLGNNAVKFTRAGGRVTFRALSEARMAKIVVEDTGIGIAPEEIAKIFDKFYQADGSLSREYPGVGLGLSVAKSIVEWHGGEIEAESEPGRGSRFAIVLPLTAVDAGVITHASWAPGRSVSDHLTRLTVEMIAEVMNARIASLMLVDEEHEELYIKAARGLREEVVSGTRIKMGDSIAGWVAKHGAPLLVTDVEEDPRFGRRNGHQYETKSLLSVPVKIDGRVVGVININNKISCTPFTEDDQTLLTSLSARVARAWQHASEHDESAGKVEKTTKALSAIIDNARRSRLKLSSGSMAHRAVALGRRLGLVEDELSILAYVASIHDVGMASIAPAGVDEPGNLEPDAWTKVTQHPALTVEIVKPIEFQEQVADIIMAHHERMDGRGYPRGLVGEQIPMGARIISVVDAYESMTVGRPYRHAMSHEEAMRELKRCAGSQFDPKVVEVFVQLFAIPSVTNFIRTPEAA</sequence>
<evidence type="ECO:0000256" key="5">
    <source>
        <dbReference type="ARBA" id="ARBA00022777"/>
    </source>
</evidence>
<dbReference type="Gene3D" id="1.10.287.130">
    <property type="match status" value="1"/>
</dbReference>
<dbReference type="EMBL" id="VBOZ01000003">
    <property type="protein sequence ID" value="TMQ67194.1"/>
    <property type="molecule type" value="Genomic_DNA"/>
</dbReference>
<dbReference type="PRINTS" id="PR00344">
    <property type="entry name" value="BCTRLSENSOR"/>
</dbReference>